<accession>A0A1G2CK07</accession>
<organism evidence="2 3">
    <name type="scientific">Candidatus Liptonbacteria bacterium RIFCSPLOWO2_12_FULL_60_15</name>
    <dbReference type="NCBI Taxonomy" id="1798653"/>
    <lineage>
        <taxon>Bacteria</taxon>
        <taxon>Candidatus Liptoniibacteriota</taxon>
    </lineage>
</organism>
<dbReference type="Gene3D" id="3.30.700.20">
    <property type="entry name" value="Hypothetical protein ph0010, domain 1"/>
    <property type="match status" value="1"/>
</dbReference>
<comment type="caution">
    <text evidence="2">The sequence shown here is derived from an EMBL/GenBank/DDBJ whole genome shotgun (WGS) entry which is preliminary data.</text>
</comment>
<dbReference type="InterPro" id="IPR008930">
    <property type="entry name" value="Terpenoid_cyclase/PrenylTrfase"/>
</dbReference>
<evidence type="ECO:0000313" key="2">
    <source>
        <dbReference type="EMBL" id="OGZ01715.1"/>
    </source>
</evidence>
<dbReference type="PROSITE" id="PS51112">
    <property type="entry name" value="AMMECR1"/>
    <property type="match status" value="1"/>
</dbReference>
<dbReference type="EMBL" id="MHLD01000040">
    <property type="protein sequence ID" value="OGZ01715.1"/>
    <property type="molecule type" value="Genomic_DNA"/>
</dbReference>
<dbReference type="Pfam" id="PF01871">
    <property type="entry name" value="AMMECR1"/>
    <property type="match status" value="1"/>
</dbReference>
<gene>
    <name evidence="2" type="ORF">A3G64_02200</name>
</gene>
<feature type="domain" description="AMMECR1" evidence="1">
    <location>
        <begin position="110"/>
        <end position="297"/>
    </location>
</feature>
<protein>
    <recommendedName>
        <fullName evidence="1">AMMECR1 domain-containing protein</fullName>
    </recommendedName>
</protein>
<sequence>MWRAHHSEQLQAVFDWLSGITQERDIIFVETETRSEFFAFRFPLRYGDAPRKIAVRPEESTFIVREGTARQAPSSQEWARIFSSPELAVFEQKDRMSGRAQPLRWGLSEEEKSISLKIARDSLARFLRDDEKLDRPYFAVLPPLFFLNTDLDVALWVDGRLRGSCVLENRNLGEGIAEAAVMASRDARFKPLVNDELLHTRIEITVMHNLRIPLFSREWGPNVIYPEKGYLLEKDGRKGWFLPEVHNVRRFHDLENFLSDLTQEKAGLDYAAVQNASVVIFEVEDFVESEDHNKPLALWGPIMPLPENGTRSYQFIVGRLKMAAGWLCRAQEPDGNIPPILDPLTGRVAKQIDWPRLAFTVWALAEFGKAVNEDIYINAAKKSFEYLKTYLLKNSGLKIQSYELTLAYFGRLSLALGNLSEAKDVAERIFRRLSMLPLETITLLQIVGFFDVLPQGQNKFSGAAQEIMKVLKDHLHRSLKNREDINLSTWSEGVNTFGEADPEFAEQISDLLKSRQLPSGAFPESTMNEFVYARGTGKIFEVLALEPQKNKEAIDKALAWLLSMQYSEENTFFVPEGIRPGTLGAFRHDYFNHEAWIDSAGHFLLGGARLLAYKPET</sequence>
<name>A0A1G2CK07_9BACT</name>
<dbReference type="Gene3D" id="3.30.1490.150">
    <property type="entry name" value="Hypothetical protein ph0010, domain 2"/>
    <property type="match status" value="1"/>
</dbReference>
<dbReference type="InterPro" id="IPR036071">
    <property type="entry name" value="AMMECR1_dom_sf"/>
</dbReference>
<dbReference type="InterPro" id="IPR027485">
    <property type="entry name" value="AMMECR1_N"/>
</dbReference>
<dbReference type="InterPro" id="IPR002733">
    <property type="entry name" value="AMMECR1_domain"/>
</dbReference>
<proteinExistence type="predicted"/>
<dbReference type="SUPFAM" id="SSF48239">
    <property type="entry name" value="Terpenoid cyclases/Protein prenyltransferases"/>
    <property type="match status" value="1"/>
</dbReference>
<evidence type="ECO:0000313" key="3">
    <source>
        <dbReference type="Proteomes" id="UP000179281"/>
    </source>
</evidence>
<dbReference type="SUPFAM" id="SSF143447">
    <property type="entry name" value="AMMECR1-like"/>
    <property type="match status" value="1"/>
</dbReference>
<reference evidence="2 3" key="1">
    <citation type="journal article" date="2016" name="Nat. Commun.">
        <title>Thousands of microbial genomes shed light on interconnected biogeochemical processes in an aquifer system.</title>
        <authorList>
            <person name="Anantharaman K."/>
            <person name="Brown C.T."/>
            <person name="Hug L.A."/>
            <person name="Sharon I."/>
            <person name="Castelle C.J."/>
            <person name="Probst A.J."/>
            <person name="Thomas B.C."/>
            <person name="Singh A."/>
            <person name="Wilkins M.J."/>
            <person name="Karaoz U."/>
            <person name="Brodie E.L."/>
            <person name="Williams K.H."/>
            <person name="Hubbard S.S."/>
            <person name="Banfield J.F."/>
        </authorList>
    </citation>
    <scope>NUCLEOTIDE SEQUENCE [LARGE SCALE GENOMIC DNA]</scope>
</reference>
<evidence type="ECO:0000259" key="1">
    <source>
        <dbReference type="PROSITE" id="PS51112"/>
    </source>
</evidence>
<dbReference type="Proteomes" id="UP000179281">
    <property type="component" value="Unassembled WGS sequence"/>
</dbReference>
<dbReference type="AlphaFoldDB" id="A0A1G2CK07"/>
<dbReference type="STRING" id="1798653.A3G64_02200"/>